<proteinExistence type="inferred from homology"/>
<comment type="function">
    <text evidence="4">Binds as a heterodimer with protein bS6 to the central domain of the 16S rRNA, where it helps stabilize the platform of the 30S subunit.</text>
</comment>
<dbReference type="GO" id="GO:0003735">
    <property type="term" value="F:structural constituent of ribosome"/>
    <property type="evidence" value="ECO:0007669"/>
    <property type="project" value="InterPro"/>
</dbReference>
<dbReference type="GO" id="GO:0006412">
    <property type="term" value="P:translation"/>
    <property type="evidence" value="ECO:0007669"/>
    <property type="project" value="UniProtKB-UniRule"/>
</dbReference>
<comment type="similarity">
    <text evidence="1 4 5">Belongs to the bacterial ribosomal protein bS18 family.</text>
</comment>
<evidence type="ECO:0000256" key="2">
    <source>
        <dbReference type="ARBA" id="ARBA00022980"/>
    </source>
</evidence>
<dbReference type="Pfam" id="PF01084">
    <property type="entry name" value="Ribosomal_S18"/>
    <property type="match status" value="1"/>
</dbReference>
<dbReference type="PANTHER" id="PTHR13479:SF40">
    <property type="entry name" value="SMALL RIBOSOMAL SUBUNIT PROTEIN BS18M"/>
    <property type="match status" value="1"/>
</dbReference>
<dbReference type="InterPro" id="IPR001648">
    <property type="entry name" value="Ribosomal_bS18"/>
</dbReference>
<sequence>MAEDTQHIRRVTYPCPFCEMEKTPNYKDYKTLSKYISDRAKILGRSRTGVCATHQRALSVSVKRARFLGLLPYTPTSTG</sequence>
<dbReference type="Proteomes" id="UP000179018">
    <property type="component" value="Unassembled WGS sequence"/>
</dbReference>
<dbReference type="Gene3D" id="4.10.640.10">
    <property type="entry name" value="Ribosomal protein S18"/>
    <property type="match status" value="1"/>
</dbReference>
<dbReference type="PRINTS" id="PR00974">
    <property type="entry name" value="RIBOSOMALS18"/>
</dbReference>
<evidence type="ECO:0000256" key="4">
    <source>
        <dbReference type="HAMAP-Rule" id="MF_00270"/>
    </source>
</evidence>
<dbReference type="GO" id="GO:0022627">
    <property type="term" value="C:cytosolic small ribosomal subunit"/>
    <property type="evidence" value="ECO:0007669"/>
    <property type="project" value="TreeGrafter"/>
</dbReference>
<accession>A0A1F8B9X6</accession>
<evidence type="ECO:0000256" key="3">
    <source>
        <dbReference type="ARBA" id="ARBA00023274"/>
    </source>
</evidence>
<dbReference type="HAMAP" id="MF_00270">
    <property type="entry name" value="Ribosomal_bS18"/>
    <property type="match status" value="1"/>
</dbReference>
<dbReference type="SUPFAM" id="SSF46911">
    <property type="entry name" value="Ribosomal protein S18"/>
    <property type="match status" value="1"/>
</dbReference>
<evidence type="ECO:0000313" key="7">
    <source>
        <dbReference type="Proteomes" id="UP000179018"/>
    </source>
</evidence>
<dbReference type="GO" id="GO:0070181">
    <property type="term" value="F:small ribosomal subunit rRNA binding"/>
    <property type="evidence" value="ECO:0007669"/>
    <property type="project" value="TreeGrafter"/>
</dbReference>
<keyword evidence="4" id="KW-0694">RNA-binding</keyword>
<keyword evidence="4" id="KW-0699">rRNA-binding</keyword>
<dbReference type="EMBL" id="MGHC01000010">
    <property type="protein sequence ID" value="OGM60195.1"/>
    <property type="molecule type" value="Genomic_DNA"/>
</dbReference>
<protein>
    <recommendedName>
        <fullName evidence="4">Small ribosomal subunit protein bS18</fullName>
    </recommendedName>
</protein>
<reference evidence="6 7" key="1">
    <citation type="journal article" date="2016" name="Nat. Commun.">
        <title>Thousands of microbial genomes shed light on interconnected biogeochemical processes in an aquifer system.</title>
        <authorList>
            <person name="Anantharaman K."/>
            <person name="Brown C.T."/>
            <person name="Hug L.A."/>
            <person name="Sharon I."/>
            <person name="Castelle C.J."/>
            <person name="Probst A.J."/>
            <person name="Thomas B.C."/>
            <person name="Singh A."/>
            <person name="Wilkins M.J."/>
            <person name="Karaoz U."/>
            <person name="Brodie E.L."/>
            <person name="Williams K.H."/>
            <person name="Hubbard S.S."/>
            <person name="Banfield J.F."/>
        </authorList>
    </citation>
    <scope>NUCLEOTIDE SEQUENCE [LARGE SCALE GENOMIC DNA]</scope>
</reference>
<dbReference type="InterPro" id="IPR036870">
    <property type="entry name" value="Ribosomal_bS18_sf"/>
</dbReference>
<dbReference type="NCBIfam" id="TIGR00165">
    <property type="entry name" value="S18"/>
    <property type="match status" value="1"/>
</dbReference>
<keyword evidence="3 4" id="KW-0687">Ribonucleoprotein</keyword>
<name>A0A1F8B9X6_9BACT</name>
<dbReference type="PANTHER" id="PTHR13479">
    <property type="entry name" value="30S RIBOSOMAL PROTEIN S18"/>
    <property type="match status" value="1"/>
</dbReference>
<organism evidence="6 7">
    <name type="scientific">Candidatus Woesebacteria bacterium RIFCSPLOWO2_01_FULL_39_10</name>
    <dbReference type="NCBI Taxonomy" id="1802516"/>
    <lineage>
        <taxon>Bacteria</taxon>
        <taxon>Candidatus Woeseibacteriota</taxon>
    </lineage>
</organism>
<evidence type="ECO:0000256" key="5">
    <source>
        <dbReference type="RuleBase" id="RU003910"/>
    </source>
</evidence>
<comment type="subunit">
    <text evidence="4">Part of the 30S ribosomal subunit. Forms a tight heterodimer with protein bS6.</text>
</comment>
<evidence type="ECO:0000313" key="6">
    <source>
        <dbReference type="EMBL" id="OGM60195.1"/>
    </source>
</evidence>
<evidence type="ECO:0000256" key="1">
    <source>
        <dbReference type="ARBA" id="ARBA00005589"/>
    </source>
</evidence>
<gene>
    <name evidence="4" type="primary">rpsR</name>
    <name evidence="6" type="ORF">A3A75_05860</name>
</gene>
<dbReference type="AlphaFoldDB" id="A0A1F8B9X6"/>
<keyword evidence="2 4" id="KW-0689">Ribosomal protein</keyword>
<comment type="caution">
    <text evidence="6">The sequence shown here is derived from an EMBL/GenBank/DDBJ whole genome shotgun (WGS) entry which is preliminary data.</text>
</comment>
<dbReference type="STRING" id="1802516.A3A75_05860"/>